<dbReference type="InterPro" id="IPR021297">
    <property type="entry name" value="YlqD"/>
</dbReference>
<feature type="coiled-coil region" evidence="1">
    <location>
        <begin position="56"/>
        <end position="87"/>
    </location>
</feature>
<name>A0A1I4PGV5_9BACI</name>
<dbReference type="STRING" id="266892.SAMN04488054_12619"/>
<dbReference type="OrthoDB" id="2375961at2"/>
<dbReference type="Proteomes" id="UP000199668">
    <property type="component" value="Unassembled WGS sequence"/>
</dbReference>
<proteinExistence type="predicted"/>
<organism evidence="2 3">
    <name type="scientific">Salibacterium qingdaonense</name>
    <dbReference type="NCBI Taxonomy" id="266892"/>
    <lineage>
        <taxon>Bacteria</taxon>
        <taxon>Bacillati</taxon>
        <taxon>Bacillota</taxon>
        <taxon>Bacilli</taxon>
        <taxon>Bacillales</taxon>
        <taxon>Bacillaceae</taxon>
    </lineage>
</organism>
<evidence type="ECO:0000313" key="3">
    <source>
        <dbReference type="Proteomes" id="UP000199668"/>
    </source>
</evidence>
<evidence type="ECO:0000313" key="2">
    <source>
        <dbReference type="EMBL" id="SFM26815.1"/>
    </source>
</evidence>
<protein>
    <submittedName>
        <fullName evidence="2">YlqD protein</fullName>
    </submittedName>
</protein>
<dbReference type="EMBL" id="FOTY01000026">
    <property type="protein sequence ID" value="SFM26815.1"/>
    <property type="molecule type" value="Genomic_DNA"/>
</dbReference>
<keyword evidence="3" id="KW-1185">Reference proteome</keyword>
<dbReference type="AlphaFoldDB" id="A0A1I4PGV5"/>
<evidence type="ECO:0000256" key="1">
    <source>
        <dbReference type="SAM" id="Coils"/>
    </source>
</evidence>
<dbReference type="Gene3D" id="6.10.140.1110">
    <property type="match status" value="1"/>
</dbReference>
<dbReference type="RefSeq" id="WP_090927882.1">
    <property type="nucleotide sequence ID" value="NZ_FOTY01000026.1"/>
</dbReference>
<sequence length="139" mass="16559">MRIIKKAAVKHVLTEKMRDTMISDFHRDQKQLDKEIEQLRFQMQKQWKTADTGWKKTEIKDRYDKEIEKRKEKKQRSEFQLSQLEQLPLGTEIGSKEVDVIEEVAEGDEWPSRNQEIIVQDGIVTQIRNKRSDDENGMV</sequence>
<keyword evidence="1" id="KW-0175">Coiled coil</keyword>
<accession>A0A1I4PGV5</accession>
<dbReference type="Pfam" id="PF11068">
    <property type="entry name" value="YlqD"/>
    <property type="match status" value="1"/>
</dbReference>
<reference evidence="2 3" key="1">
    <citation type="submission" date="2016-10" db="EMBL/GenBank/DDBJ databases">
        <authorList>
            <person name="de Groot N.N."/>
        </authorList>
    </citation>
    <scope>NUCLEOTIDE SEQUENCE [LARGE SCALE GENOMIC DNA]</scope>
    <source>
        <strain evidence="2 3">CGMCC 1.6134</strain>
    </source>
</reference>
<gene>
    <name evidence="2" type="ORF">SAMN04488054_12619</name>
</gene>